<protein>
    <submittedName>
        <fullName evidence="2">Uncharacterized protein</fullName>
    </submittedName>
</protein>
<name>A5FW94_ACICJ</name>
<dbReference type="RefSeq" id="WP_011941673.1">
    <property type="nucleotide sequence ID" value="NC_009484.1"/>
</dbReference>
<dbReference type="Proteomes" id="UP000000245">
    <property type="component" value="Chromosome"/>
</dbReference>
<reference evidence="2 3" key="1">
    <citation type="submission" date="2007-05" db="EMBL/GenBank/DDBJ databases">
        <title>Complete sequence of chromosome of Acidiphilium cryptum JF-5.</title>
        <authorList>
            <consortium name="US DOE Joint Genome Institute"/>
            <person name="Copeland A."/>
            <person name="Lucas S."/>
            <person name="Lapidus A."/>
            <person name="Barry K."/>
            <person name="Detter J.C."/>
            <person name="Glavina del Rio T."/>
            <person name="Hammon N."/>
            <person name="Israni S."/>
            <person name="Dalin E."/>
            <person name="Tice H."/>
            <person name="Pitluck S."/>
            <person name="Sims D."/>
            <person name="Brettin T."/>
            <person name="Bruce D."/>
            <person name="Han C."/>
            <person name="Schmutz J."/>
            <person name="Larimer F."/>
            <person name="Land M."/>
            <person name="Hauser L."/>
            <person name="Kyrpides N."/>
            <person name="Kim E."/>
            <person name="Magnuson T."/>
            <person name="Richardson P."/>
        </authorList>
    </citation>
    <scope>NUCLEOTIDE SEQUENCE [LARGE SCALE GENOMIC DNA]</scope>
    <source>
        <strain evidence="2 3">JF-5</strain>
    </source>
</reference>
<accession>A5FW94</accession>
<evidence type="ECO:0000313" key="2">
    <source>
        <dbReference type="EMBL" id="ABQ29876.1"/>
    </source>
</evidence>
<feature type="transmembrane region" description="Helical" evidence="1">
    <location>
        <begin position="54"/>
        <end position="74"/>
    </location>
</feature>
<evidence type="ECO:0000313" key="3">
    <source>
        <dbReference type="Proteomes" id="UP000000245"/>
    </source>
</evidence>
<sequence>MLRFLTELFFDGATMRRLGLRVGLGVAAIVVLLIGLVFLLVAAEQAVAAAIGPVYAPLVFAGACVLLSALLYGIGTYAWRSRPRPLAAAARAGVVREGLAVFAALLRREPARLVFAGLVLGALAEYLQKREDKPDENS</sequence>
<keyword evidence="3" id="KW-1185">Reference proteome</keyword>
<keyword evidence="1" id="KW-0812">Transmembrane</keyword>
<feature type="transmembrane region" description="Helical" evidence="1">
    <location>
        <begin position="20"/>
        <end position="42"/>
    </location>
</feature>
<proteinExistence type="predicted"/>
<dbReference type="STRING" id="349163.Acry_0655"/>
<dbReference type="EMBL" id="CP000697">
    <property type="protein sequence ID" value="ABQ29876.1"/>
    <property type="molecule type" value="Genomic_DNA"/>
</dbReference>
<gene>
    <name evidence="2" type="ordered locus">Acry_0655</name>
</gene>
<evidence type="ECO:0000256" key="1">
    <source>
        <dbReference type="SAM" id="Phobius"/>
    </source>
</evidence>
<dbReference type="KEGG" id="acr:Acry_0655"/>
<keyword evidence="1" id="KW-0472">Membrane</keyword>
<dbReference type="AlphaFoldDB" id="A5FW94"/>
<keyword evidence="1" id="KW-1133">Transmembrane helix</keyword>
<organism evidence="2 3">
    <name type="scientific">Acidiphilium cryptum (strain JF-5)</name>
    <dbReference type="NCBI Taxonomy" id="349163"/>
    <lineage>
        <taxon>Bacteria</taxon>
        <taxon>Pseudomonadati</taxon>
        <taxon>Pseudomonadota</taxon>
        <taxon>Alphaproteobacteria</taxon>
        <taxon>Acetobacterales</taxon>
        <taxon>Acidocellaceae</taxon>
        <taxon>Acidiphilium</taxon>
    </lineage>
</organism>
<dbReference type="HOGENOM" id="CLU_1850795_0_0_5"/>